<feature type="transmembrane region" description="Helical" evidence="2">
    <location>
        <begin position="12"/>
        <end position="37"/>
    </location>
</feature>
<evidence type="ECO:0008006" key="5">
    <source>
        <dbReference type="Google" id="ProtNLM"/>
    </source>
</evidence>
<accession>A0A9P3GDR4</accession>
<feature type="compositionally biased region" description="Low complexity" evidence="1">
    <location>
        <begin position="253"/>
        <end position="274"/>
    </location>
</feature>
<dbReference type="OrthoDB" id="5327148at2759"/>
<keyword evidence="2" id="KW-0472">Membrane</keyword>
<keyword evidence="2" id="KW-1133">Transmembrane helix</keyword>
<evidence type="ECO:0000313" key="3">
    <source>
        <dbReference type="EMBL" id="GJE92900.1"/>
    </source>
</evidence>
<proteinExistence type="predicted"/>
<dbReference type="AlphaFoldDB" id="A0A9P3GDR4"/>
<sequence length="301" mass="32659">MNARNRNILFFSLNAVRAISIISLLLLFASTIVTVVFDVRAVNAFIAAGEVEPSMVGNPDASCDDGECDYIENSTVPNQPAGATWAMINWMLVLWQVVVCLLSEVGWPQALFTHFFPVLGREFGLGALGVVQCLLGAAVLSHHIPELMLVAAFLVFSVGCLHIVLGLVFRERAKRYRHVRSWREADQDVLPTNAAPSAMYAGRSPAGYPFEKGAARSGSLSSDKSGLGFGRQGEKWAEARGYVVQEPEEAVPPYASKPSSHASHSSGSQYSGESRPASAIGHDPEHDHRSEDDEDDDQHAH</sequence>
<name>A0A9P3GDR4_9APHY</name>
<feature type="region of interest" description="Disordered" evidence="1">
    <location>
        <begin position="242"/>
        <end position="301"/>
    </location>
</feature>
<evidence type="ECO:0000313" key="4">
    <source>
        <dbReference type="Proteomes" id="UP000703269"/>
    </source>
</evidence>
<dbReference type="Proteomes" id="UP000703269">
    <property type="component" value="Unassembled WGS sequence"/>
</dbReference>
<reference evidence="3 4" key="1">
    <citation type="submission" date="2021-08" db="EMBL/GenBank/DDBJ databases">
        <title>Draft Genome Sequence of Phanerochaete sordida strain YK-624.</title>
        <authorList>
            <person name="Mori T."/>
            <person name="Dohra H."/>
            <person name="Suzuki T."/>
            <person name="Kawagishi H."/>
            <person name="Hirai H."/>
        </authorList>
    </citation>
    <scope>NUCLEOTIDE SEQUENCE [LARGE SCALE GENOMIC DNA]</scope>
    <source>
        <strain evidence="3 4">YK-624</strain>
    </source>
</reference>
<keyword evidence="2" id="KW-0812">Transmembrane</keyword>
<feature type="compositionally biased region" description="Basic and acidic residues" evidence="1">
    <location>
        <begin position="282"/>
        <end position="291"/>
    </location>
</feature>
<feature type="transmembrane region" description="Helical" evidence="2">
    <location>
        <begin position="83"/>
        <end position="102"/>
    </location>
</feature>
<feature type="compositionally biased region" description="Acidic residues" evidence="1">
    <location>
        <begin position="292"/>
        <end position="301"/>
    </location>
</feature>
<evidence type="ECO:0000256" key="1">
    <source>
        <dbReference type="SAM" id="MobiDB-lite"/>
    </source>
</evidence>
<comment type="caution">
    <text evidence="3">The sequence shown here is derived from an EMBL/GenBank/DDBJ whole genome shotgun (WGS) entry which is preliminary data.</text>
</comment>
<organism evidence="3 4">
    <name type="scientific">Phanerochaete sordida</name>
    <dbReference type="NCBI Taxonomy" id="48140"/>
    <lineage>
        <taxon>Eukaryota</taxon>
        <taxon>Fungi</taxon>
        <taxon>Dikarya</taxon>
        <taxon>Basidiomycota</taxon>
        <taxon>Agaricomycotina</taxon>
        <taxon>Agaricomycetes</taxon>
        <taxon>Polyporales</taxon>
        <taxon>Phanerochaetaceae</taxon>
        <taxon>Phanerochaete</taxon>
    </lineage>
</organism>
<dbReference type="EMBL" id="BPQB01000029">
    <property type="protein sequence ID" value="GJE92900.1"/>
    <property type="molecule type" value="Genomic_DNA"/>
</dbReference>
<feature type="transmembrane region" description="Helical" evidence="2">
    <location>
        <begin position="147"/>
        <end position="169"/>
    </location>
</feature>
<protein>
    <recommendedName>
        <fullName evidence="5">Transmembrane protein</fullName>
    </recommendedName>
</protein>
<keyword evidence="4" id="KW-1185">Reference proteome</keyword>
<gene>
    <name evidence="3" type="ORF">PsYK624_090580</name>
</gene>
<evidence type="ECO:0000256" key="2">
    <source>
        <dbReference type="SAM" id="Phobius"/>
    </source>
</evidence>